<keyword evidence="6 8" id="KW-0175">Coiled coil</keyword>
<dbReference type="InterPro" id="IPR037245">
    <property type="entry name" value="FIP-RBD_C_sf"/>
</dbReference>
<feature type="compositionally biased region" description="Low complexity" evidence="9">
    <location>
        <begin position="246"/>
        <end position="259"/>
    </location>
</feature>
<reference evidence="12" key="1">
    <citation type="submission" date="2025-08" db="UniProtKB">
        <authorList>
            <consortium name="RefSeq"/>
        </authorList>
    </citation>
    <scope>IDENTIFICATION</scope>
    <source>
        <tissue evidence="12">Whole organism</tissue>
    </source>
</reference>
<dbReference type="Pfam" id="PF09457">
    <property type="entry name" value="RBD-FIP"/>
    <property type="match status" value="1"/>
</dbReference>
<dbReference type="GO" id="GO:0030139">
    <property type="term" value="C:endocytic vesicle"/>
    <property type="evidence" value="ECO:0007669"/>
    <property type="project" value="TreeGrafter"/>
</dbReference>
<protein>
    <submittedName>
        <fullName evidence="12">Rab11 family-interacting protein 3 isoform X1</fullName>
    </submittedName>
</protein>
<dbReference type="GO" id="GO:0030496">
    <property type="term" value="C:midbody"/>
    <property type="evidence" value="ECO:0007669"/>
    <property type="project" value="UniProtKB-SubCell"/>
</dbReference>
<keyword evidence="4" id="KW-0813">Transport</keyword>
<proteinExistence type="predicted"/>
<dbReference type="OrthoDB" id="418358at2759"/>
<feature type="region of interest" description="Disordered" evidence="9">
    <location>
        <begin position="560"/>
        <end position="593"/>
    </location>
</feature>
<name>A0A979FMJ8_HYAAZ</name>
<evidence type="ECO:0000256" key="4">
    <source>
        <dbReference type="ARBA" id="ARBA00022448"/>
    </source>
</evidence>
<evidence type="ECO:0000256" key="5">
    <source>
        <dbReference type="ARBA" id="ARBA00022753"/>
    </source>
</evidence>
<evidence type="ECO:0000256" key="2">
    <source>
        <dbReference type="ARBA" id="ARBA00004626"/>
    </source>
</evidence>
<feature type="compositionally biased region" description="Pro residues" evidence="9">
    <location>
        <begin position="393"/>
        <end position="410"/>
    </location>
</feature>
<feature type="region of interest" description="Disordered" evidence="9">
    <location>
        <begin position="370"/>
        <end position="416"/>
    </location>
</feature>
<dbReference type="PROSITE" id="PS51511">
    <property type="entry name" value="FIP_RBD"/>
    <property type="match status" value="1"/>
</dbReference>
<organism evidence="11 12">
    <name type="scientific">Hyalella azteca</name>
    <name type="common">Amphipod</name>
    <dbReference type="NCBI Taxonomy" id="294128"/>
    <lineage>
        <taxon>Eukaryota</taxon>
        <taxon>Metazoa</taxon>
        <taxon>Ecdysozoa</taxon>
        <taxon>Arthropoda</taxon>
        <taxon>Crustacea</taxon>
        <taxon>Multicrustacea</taxon>
        <taxon>Malacostraca</taxon>
        <taxon>Eumalacostraca</taxon>
        <taxon>Peracarida</taxon>
        <taxon>Amphipoda</taxon>
        <taxon>Senticaudata</taxon>
        <taxon>Talitrida</taxon>
        <taxon>Talitroidea</taxon>
        <taxon>Hyalellidae</taxon>
        <taxon>Hyalella</taxon>
    </lineage>
</organism>
<dbReference type="SUPFAM" id="SSF47473">
    <property type="entry name" value="EF-hand"/>
    <property type="match status" value="1"/>
</dbReference>
<dbReference type="SUPFAM" id="SSF144270">
    <property type="entry name" value="Eferin C-derminal domain-like"/>
    <property type="match status" value="1"/>
</dbReference>
<gene>
    <name evidence="12" type="primary">LOC108680618</name>
</gene>
<keyword evidence="5" id="KW-0967">Endosome</keyword>
<feature type="region of interest" description="Disordered" evidence="9">
    <location>
        <begin position="232"/>
        <end position="259"/>
    </location>
</feature>
<evidence type="ECO:0000259" key="10">
    <source>
        <dbReference type="PROSITE" id="PS51511"/>
    </source>
</evidence>
<feature type="coiled-coil region" evidence="8">
    <location>
        <begin position="650"/>
        <end position="794"/>
    </location>
</feature>
<dbReference type="InterPro" id="IPR057316">
    <property type="entry name" value="Rab11-FIP3/4_dom"/>
</dbReference>
<evidence type="ECO:0000256" key="8">
    <source>
        <dbReference type="SAM" id="Coils"/>
    </source>
</evidence>
<dbReference type="RefSeq" id="XP_047737722.1">
    <property type="nucleotide sequence ID" value="XM_047881766.1"/>
</dbReference>
<comment type="subcellular location">
    <subcellularLocation>
        <location evidence="2">Cleavage furrow</location>
    </subcellularLocation>
    <subcellularLocation>
        <location evidence="1">Midbody</location>
    </subcellularLocation>
    <subcellularLocation>
        <location evidence="3">Recycling endosome membrane</location>
        <topology evidence="3">Peripheral membrane protein</topology>
    </subcellularLocation>
</comment>
<keyword evidence="7" id="KW-0472">Membrane</keyword>
<dbReference type="Gene3D" id="1.20.5.2440">
    <property type="match status" value="1"/>
</dbReference>
<dbReference type="InterPro" id="IPR019018">
    <property type="entry name" value="Rab-bd_FIP-RBD"/>
</dbReference>
<evidence type="ECO:0000256" key="3">
    <source>
        <dbReference type="ARBA" id="ARBA00004654"/>
    </source>
</evidence>
<evidence type="ECO:0000256" key="7">
    <source>
        <dbReference type="ARBA" id="ARBA00023136"/>
    </source>
</evidence>
<dbReference type="GO" id="GO:0032154">
    <property type="term" value="C:cleavage furrow"/>
    <property type="evidence" value="ECO:0007669"/>
    <property type="project" value="UniProtKB-SubCell"/>
</dbReference>
<feature type="coiled-coil region" evidence="8">
    <location>
        <begin position="840"/>
        <end position="867"/>
    </location>
</feature>
<evidence type="ECO:0000313" key="12">
    <source>
        <dbReference type="RefSeq" id="XP_047737722.1"/>
    </source>
</evidence>
<feature type="region of interest" description="Disordered" evidence="9">
    <location>
        <begin position="83"/>
        <end position="121"/>
    </location>
</feature>
<dbReference type="InterPro" id="IPR011992">
    <property type="entry name" value="EF-hand-dom_pair"/>
</dbReference>
<evidence type="ECO:0000313" key="11">
    <source>
        <dbReference type="Proteomes" id="UP000694843"/>
    </source>
</evidence>
<feature type="region of interest" description="Disordered" evidence="9">
    <location>
        <begin position="430"/>
        <end position="539"/>
    </location>
</feature>
<feature type="compositionally biased region" description="Polar residues" evidence="9">
    <location>
        <begin position="510"/>
        <end position="539"/>
    </location>
</feature>
<dbReference type="GO" id="GO:0055038">
    <property type="term" value="C:recycling endosome membrane"/>
    <property type="evidence" value="ECO:0007669"/>
    <property type="project" value="UniProtKB-SubCell"/>
</dbReference>
<feature type="compositionally biased region" description="Basic residues" evidence="9">
    <location>
        <begin position="438"/>
        <end position="453"/>
    </location>
</feature>
<dbReference type="GeneID" id="108680618"/>
<dbReference type="PANTHER" id="PTHR15726:SF7">
    <property type="entry name" value="NUCLEAR FALLOUT, ISOFORM J"/>
    <property type="match status" value="1"/>
</dbReference>
<dbReference type="GO" id="GO:0032465">
    <property type="term" value="P:regulation of cytokinesis"/>
    <property type="evidence" value="ECO:0007669"/>
    <property type="project" value="TreeGrafter"/>
</dbReference>
<feature type="compositionally biased region" description="Basic and acidic residues" evidence="9">
    <location>
        <begin position="104"/>
        <end position="121"/>
    </location>
</feature>
<dbReference type="InterPro" id="IPR051977">
    <property type="entry name" value="Rab11-interacting_regulator"/>
</dbReference>
<sequence>MASASSIVSPEEDRSAVERLQNGIDGKILSDSEFDNTPIENKGHSLNFTDLQRTLTVLGDKVERQTAVADEIDYGMTVVSENESSSNGVKIGGFPPMPVGGEHLSNETENERKFPEKDQVRSEAATIKYGVDNISNAAQNSQEASITEHVSSSQPSAASLINSSKSVENEGEPIKDSHIFSRTELQSDREQKNTELKVQNEVVEQNSEPPDMTLAISHTKVEDSMRDYFLPNFKDSTTRDQSCPESSASNSFGSPSNSSTILMAKSEDVSQCSGLNAVLTTGGTEETSPTPDLKIGTHDVSELRQVFEAVDEEGTGTVKISRFMQLAGLHLGHSQQTITEMLPSVSDDVINFEQFCDVVIALRHSDETLPEAERASNSVSVVEPSPDQVHPEPFQPESPSPPSYPPPPIPSSISPPSFVEAEVFTNYSDAHDDVPLRRTNRQRKQPIRPRGFYRTRSLPAPPSSYRSSTSTNSFFFPNQQSSPYSSSPPADHTLPEEEDLNARMRGEETGSPSSLSEVDSAIGGSTTSPGSCRKANSGTWSVGDREVNYECYGEADDLEEPDVAPYAGDSASPVQPSSLPPATLGHRSSWGRRSLRCAPAAGGRRMGGGGTAAGAAQQLFRSPSFSSGRSSGVAVDGDDLHSDASMEDDVHDLMNQVKLLQNRVEVLGDNQNDSQERIVRVKQDNSVLQARVVMLEEQLRDAEQRAEERLADEQRRNRELIQRVEREKALTVENYAIKQENLEKTNARLEEEQQRLRAKLDRQQRERNELENRISEAEIAANNLREENKALLAQVRSEFLAEHDKSEKIILELRGEIERLTSVVESAGRARLPSTDSLSTDHLNATLQALRQHNKSLEEQVEELQAQLLTRGVEEGRELVTAVSGNSLAAEFHAMTQEEVELKERETVEELQKSLHDVQEVNLQLRTYIDGILLNIVENHPQLLEVKRKPSS</sequence>
<feature type="region of interest" description="Disordered" evidence="9">
    <location>
        <begin position="1"/>
        <end position="42"/>
    </location>
</feature>
<accession>A0A979FMJ8</accession>
<dbReference type="GO" id="GO:0032456">
    <property type="term" value="P:endocytic recycling"/>
    <property type="evidence" value="ECO:0007669"/>
    <property type="project" value="TreeGrafter"/>
</dbReference>
<keyword evidence="11" id="KW-1185">Reference proteome</keyword>
<feature type="region of interest" description="Disordered" evidence="9">
    <location>
        <begin position="140"/>
        <end position="193"/>
    </location>
</feature>
<evidence type="ECO:0000256" key="1">
    <source>
        <dbReference type="ARBA" id="ARBA00004214"/>
    </source>
</evidence>
<feature type="domain" description="FIP-RBD" evidence="10">
    <location>
        <begin position="885"/>
        <end position="947"/>
    </location>
</feature>
<feature type="compositionally biased region" description="Basic and acidic residues" evidence="9">
    <location>
        <begin position="172"/>
        <end position="193"/>
    </location>
</feature>
<evidence type="ECO:0000256" key="9">
    <source>
        <dbReference type="SAM" id="MobiDB-lite"/>
    </source>
</evidence>
<dbReference type="PANTHER" id="PTHR15726">
    <property type="entry name" value="RAB11-FAMILY INTERACTING PROTEIN"/>
    <property type="match status" value="1"/>
</dbReference>
<dbReference type="AlphaFoldDB" id="A0A979FMJ8"/>
<dbReference type="Proteomes" id="UP000694843">
    <property type="component" value="Unplaced"/>
</dbReference>
<dbReference type="Pfam" id="PF25450">
    <property type="entry name" value="Rab11-FIP3"/>
    <property type="match status" value="1"/>
</dbReference>
<feature type="compositionally biased region" description="Polar residues" evidence="9">
    <location>
        <begin position="140"/>
        <end position="166"/>
    </location>
</feature>
<feature type="compositionally biased region" description="Low complexity" evidence="9">
    <location>
        <begin position="463"/>
        <end position="489"/>
    </location>
</feature>
<evidence type="ECO:0000256" key="6">
    <source>
        <dbReference type="ARBA" id="ARBA00023054"/>
    </source>
</evidence>